<proteinExistence type="predicted"/>
<sequence>MLSTSLGTTPPPNEVVLEQQLQVALPPVIVAAAPPTTTTPSQRGEVLPEPVETPVQISLAAAALLDSIIAAIEPPLVDRRTPYHTPTGLFTHIAAATVVEVMDMALCAYPTPVTNPPPVAFDPQRPSGDKFLRLLHALPPADFNCQVFVDSITMDEVEDALNAANLTSAPCLEDFLLVEQACPRGVEGQRDRALGYPRKAFTTLTPASNWRTMTWQIIKAIKMFVMSQLEFAIHQVKATKSQLQGFSLFLAKSLRHLLRLATTSTKAFIYSRHPGVALASFRSTSHAKSRPSPLHSTC</sequence>
<dbReference type="VEuPathDB" id="FungiDB:H257_11986"/>
<name>W4G0G2_APHAT</name>
<organism evidence="1">
    <name type="scientific">Aphanomyces astaci</name>
    <name type="common">Crayfish plague agent</name>
    <dbReference type="NCBI Taxonomy" id="112090"/>
    <lineage>
        <taxon>Eukaryota</taxon>
        <taxon>Sar</taxon>
        <taxon>Stramenopiles</taxon>
        <taxon>Oomycota</taxon>
        <taxon>Saprolegniomycetes</taxon>
        <taxon>Saprolegniales</taxon>
        <taxon>Verrucalvaceae</taxon>
        <taxon>Aphanomyces</taxon>
    </lineage>
</organism>
<dbReference type="EMBL" id="KI913150">
    <property type="protein sequence ID" value="ETV73170.1"/>
    <property type="molecule type" value="Genomic_DNA"/>
</dbReference>
<accession>W4G0G2</accession>
<reference evidence="1" key="1">
    <citation type="submission" date="2013-12" db="EMBL/GenBank/DDBJ databases">
        <title>The Genome Sequence of Aphanomyces astaci APO3.</title>
        <authorList>
            <consortium name="The Broad Institute Genomics Platform"/>
            <person name="Russ C."/>
            <person name="Tyler B."/>
            <person name="van West P."/>
            <person name="Dieguez-Uribeondo J."/>
            <person name="Young S.K."/>
            <person name="Zeng Q."/>
            <person name="Gargeya S."/>
            <person name="Fitzgerald M."/>
            <person name="Abouelleil A."/>
            <person name="Alvarado L."/>
            <person name="Chapman S.B."/>
            <person name="Gainer-Dewar J."/>
            <person name="Goldberg J."/>
            <person name="Griggs A."/>
            <person name="Gujja S."/>
            <person name="Hansen M."/>
            <person name="Howarth C."/>
            <person name="Imamovic A."/>
            <person name="Ireland A."/>
            <person name="Larimer J."/>
            <person name="McCowan C."/>
            <person name="Murphy C."/>
            <person name="Pearson M."/>
            <person name="Poon T.W."/>
            <person name="Priest M."/>
            <person name="Roberts A."/>
            <person name="Saif S."/>
            <person name="Shea T."/>
            <person name="Sykes S."/>
            <person name="Wortman J."/>
            <person name="Nusbaum C."/>
            <person name="Birren B."/>
        </authorList>
    </citation>
    <scope>NUCLEOTIDE SEQUENCE [LARGE SCALE GENOMIC DNA]</scope>
    <source>
        <strain evidence="1">APO3</strain>
    </source>
</reference>
<dbReference type="RefSeq" id="XP_009837375.1">
    <property type="nucleotide sequence ID" value="XM_009839073.1"/>
</dbReference>
<gene>
    <name evidence="1" type="ORF">H257_11986</name>
</gene>
<dbReference type="OrthoDB" id="162716at2759"/>
<dbReference type="GeneID" id="20813982"/>
<protein>
    <submittedName>
        <fullName evidence="1">Uncharacterized protein</fullName>
    </submittedName>
</protein>
<dbReference type="AlphaFoldDB" id="W4G0G2"/>
<evidence type="ECO:0000313" key="1">
    <source>
        <dbReference type="EMBL" id="ETV73170.1"/>
    </source>
</evidence>